<dbReference type="EMBL" id="KK033215">
    <property type="protein sequence ID" value="EXL72204.1"/>
    <property type="molecule type" value="Genomic_DNA"/>
</dbReference>
<dbReference type="GO" id="GO:0005975">
    <property type="term" value="P:carbohydrate metabolic process"/>
    <property type="evidence" value="ECO:0007669"/>
    <property type="project" value="InterPro"/>
</dbReference>
<reference evidence="6" key="2">
    <citation type="submission" date="2014-03" db="EMBL/GenBank/DDBJ databases">
        <title>The Genome Annotation of Fusarium oxysporum PHW808.</title>
        <authorList>
            <consortium name="The Broad Institute Genomics Platform"/>
            <person name="Ma L.-J."/>
            <person name="Corby-Kistler H."/>
            <person name="Broz K."/>
            <person name="Gale L.R."/>
            <person name="Jonkers W."/>
            <person name="O'Donnell K."/>
            <person name="Ploetz R."/>
            <person name="Steinberg C."/>
            <person name="Schwartz D.C."/>
            <person name="VanEtten H."/>
            <person name="Zhou S."/>
            <person name="Young S.K."/>
            <person name="Zeng Q."/>
            <person name="Gargeya S."/>
            <person name="Fitzgerald M."/>
            <person name="Abouelleil A."/>
            <person name="Alvarado L."/>
            <person name="Chapman S.B."/>
            <person name="Gainer-Dewar J."/>
            <person name="Goldberg J."/>
            <person name="Griggs A."/>
            <person name="Gujja S."/>
            <person name="Hansen M."/>
            <person name="Howarth C."/>
            <person name="Imamovic A."/>
            <person name="Ireland A."/>
            <person name="Larimer J."/>
            <person name="McCowan C."/>
            <person name="Murphy C."/>
            <person name="Pearson M."/>
            <person name="Poon T.W."/>
            <person name="Priest M."/>
            <person name="Roberts A."/>
            <person name="Saif S."/>
            <person name="Shea T."/>
            <person name="Sykes S."/>
            <person name="Wortman J."/>
            <person name="Nusbaum C."/>
            <person name="Birren B."/>
        </authorList>
    </citation>
    <scope>NUCLEOTIDE SEQUENCE</scope>
    <source>
        <strain evidence="6">54008</strain>
    </source>
</reference>
<gene>
    <name evidence="6" type="ORF">FOPG_12153</name>
</gene>
<dbReference type="SMART" id="SM00640">
    <property type="entry name" value="Glyco_32"/>
    <property type="match status" value="1"/>
</dbReference>
<dbReference type="SUPFAM" id="SSF75005">
    <property type="entry name" value="Arabinanase/levansucrase/invertase"/>
    <property type="match status" value="1"/>
</dbReference>
<proteinExistence type="inferred from homology"/>
<evidence type="ECO:0000259" key="5">
    <source>
        <dbReference type="Pfam" id="PF00251"/>
    </source>
</evidence>
<dbReference type="PANTHER" id="PTHR43101">
    <property type="entry name" value="BETA-FRUCTOSIDASE"/>
    <property type="match status" value="1"/>
</dbReference>
<dbReference type="PANTHER" id="PTHR43101:SF1">
    <property type="entry name" value="BETA-FRUCTOSIDASE"/>
    <property type="match status" value="1"/>
</dbReference>
<organism evidence="6">
    <name type="scientific">Fusarium oxysporum f. sp. conglutinans race 2 54008</name>
    <dbReference type="NCBI Taxonomy" id="1089457"/>
    <lineage>
        <taxon>Eukaryota</taxon>
        <taxon>Fungi</taxon>
        <taxon>Dikarya</taxon>
        <taxon>Ascomycota</taxon>
        <taxon>Pezizomycotina</taxon>
        <taxon>Sordariomycetes</taxon>
        <taxon>Hypocreomycetidae</taxon>
        <taxon>Hypocreales</taxon>
        <taxon>Nectriaceae</taxon>
        <taxon>Fusarium</taxon>
        <taxon>Fusarium oxysporum species complex</taxon>
    </lineage>
</organism>
<dbReference type="InterPro" id="IPR023296">
    <property type="entry name" value="Glyco_hydro_beta-prop_sf"/>
</dbReference>
<feature type="domain" description="Glycosyl hydrolase family 32 N-terminal" evidence="5">
    <location>
        <begin position="190"/>
        <end position="247"/>
    </location>
</feature>
<dbReference type="InterPro" id="IPR051214">
    <property type="entry name" value="GH32_Enzymes"/>
</dbReference>
<name>X0IG97_FUSOX</name>
<dbReference type="InterPro" id="IPR013148">
    <property type="entry name" value="Glyco_hydro_32_N"/>
</dbReference>
<dbReference type="OrthoDB" id="4613494at2759"/>
<evidence type="ECO:0000256" key="3">
    <source>
        <dbReference type="ARBA" id="ARBA00022801"/>
    </source>
</evidence>
<dbReference type="Pfam" id="PF00251">
    <property type="entry name" value="Glyco_hydro_32N"/>
    <property type="match status" value="2"/>
</dbReference>
<keyword evidence="4" id="KW-0326">Glycosidase</keyword>
<sequence length="315" mass="35010">MPLLKQIATNNKALVYITWDISKWQGQKVHILVHDSSTAKSWGNINIDDIRVGCYVLGDGKGLSFNILEAPLCGPIRWAYAKSTDAVHWREQPVALYPAKVSNPSDDSGRFPGSGVIDKKKNELRLILTDYINLAYDRGAARESVIMAISKDGKKFDLAKEPVVSGPPKGEDPFLRDLKVFPVRIRRPRFLVFDAGPSTYAMQWYQDETGHDLAVTWMANWPSPKWPSRVNGWAGQQSITREMFTCKDGGSGQHPILELKTLASGRTKKIRTAKVTRKGLHINSSNKWTSFFIIASGGALAVNSIALRPLGSSWC</sequence>
<accession>X0IG97</accession>
<evidence type="ECO:0000256" key="1">
    <source>
        <dbReference type="ARBA" id="ARBA00009902"/>
    </source>
</evidence>
<dbReference type="EC" id="3.2.1.26" evidence="2"/>
<dbReference type="Gene3D" id="2.115.10.20">
    <property type="entry name" value="Glycosyl hydrolase domain, family 43"/>
    <property type="match status" value="2"/>
</dbReference>
<feature type="domain" description="Glycosyl hydrolase family 32 N-terminal" evidence="5">
    <location>
        <begin position="73"/>
        <end position="180"/>
    </location>
</feature>
<dbReference type="AlphaFoldDB" id="X0IG97"/>
<dbReference type="Proteomes" id="UP000030676">
    <property type="component" value="Unassembled WGS sequence"/>
</dbReference>
<dbReference type="HOGENOM" id="CLU_857987_0_0_1"/>
<keyword evidence="3" id="KW-0378">Hydrolase</keyword>
<protein>
    <recommendedName>
        <fullName evidence="2">beta-fructofuranosidase</fullName>
        <ecNumber evidence="2">3.2.1.26</ecNumber>
    </recommendedName>
</protein>
<evidence type="ECO:0000313" key="6">
    <source>
        <dbReference type="EMBL" id="EXL72204.1"/>
    </source>
</evidence>
<dbReference type="InterPro" id="IPR001362">
    <property type="entry name" value="Glyco_hydro_32"/>
</dbReference>
<evidence type="ECO:0000256" key="2">
    <source>
        <dbReference type="ARBA" id="ARBA00012758"/>
    </source>
</evidence>
<dbReference type="GO" id="GO:0004564">
    <property type="term" value="F:beta-fructofuranosidase activity"/>
    <property type="evidence" value="ECO:0007669"/>
    <property type="project" value="UniProtKB-EC"/>
</dbReference>
<evidence type="ECO:0000256" key="4">
    <source>
        <dbReference type="ARBA" id="ARBA00023295"/>
    </source>
</evidence>
<reference evidence="6" key="1">
    <citation type="submission" date="2011-11" db="EMBL/GenBank/DDBJ databases">
        <title>The Genome Sequence of Fusarium oxysporum PHW808.</title>
        <authorList>
            <consortium name="The Broad Institute Genome Sequencing Platform"/>
            <person name="Ma L.-J."/>
            <person name="Gale L.R."/>
            <person name="Schwartz D.C."/>
            <person name="Zhou S."/>
            <person name="Corby-Kistler H."/>
            <person name="Young S.K."/>
            <person name="Zeng Q."/>
            <person name="Gargeya S."/>
            <person name="Fitzgerald M."/>
            <person name="Haas B."/>
            <person name="Abouelleil A."/>
            <person name="Alvarado L."/>
            <person name="Arachchi H.M."/>
            <person name="Berlin A."/>
            <person name="Brown A."/>
            <person name="Chapman S.B."/>
            <person name="Chen Z."/>
            <person name="Dunbar C."/>
            <person name="Freedman E."/>
            <person name="Gearin G."/>
            <person name="Goldberg J."/>
            <person name="Griggs A."/>
            <person name="Gujja S."/>
            <person name="Heiman D."/>
            <person name="Howarth C."/>
            <person name="Larson L."/>
            <person name="Lui A."/>
            <person name="MacDonald P.J.P."/>
            <person name="Montmayeur A."/>
            <person name="Murphy C."/>
            <person name="Neiman D."/>
            <person name="Pearson M."/>
            <person name="Priest M."/>
            <person name="Roberts A."/>
            <person name="Saif S."/>
            <person name="Shea T."/>
            <person name="Shenoy N."/>
            <person name="Sisk P."/>
            <person name="Stolte C."/>
            <person name="Sykes S."/>
            <person name="Wortman J."/>
            <person name="Nusbaum C."/>
            <person name="Birren B."/>
        </authorList>
    </citation>
    <scope>NUCLEOTIDE SEQUENCE [LARGE SCALE GENOMIC DNA]</scope>
    <source>
        <strain evidence="6">54008</strain>
    </source>
</reference>
<comment type="similarity">
    <text evidence="1">Belongs to the glycosyl hydrolase 32 family.</text>
</comment>